<dbReference type="AlphaFoldDB" id="A0A942Y7M5"/>
<dbReference type="GO" id="GO:0003700">
    <property type="term" value="F:DNA-binding transcription factor activity"/>
    <property type="evidence" value="ECO:0007669"/>
    <property type="project" value="InterPro"/>
</dbReference>
<keyword evidence="2" id="KW-0804">Transcription</keyword>
<dbReference type="InterPro" id="IPR014036">
    <property type="entry name" value="DeoR-like_C"/>
</dbReference>
<proteinExistence type="predicted"/>
<dbReference type="SUPFAM" id="SSF100950">
    <property type="entry name" value="NagB/RpiA/CoA transferase-like"/>
    <property type="match status" value="1"/>
</dbReference>
<dbReference type="SMART" id="SM01134">
    <property type="entry name" value="DeoRC"/>
    <property type="match status" value="1"/>
</dbReference>
<evidence type="ECO:0000256" key="2">
    <source>
        <dbReference type="ARBA" id="ARBA00023163"/>
    </source>
</evidence>
<protein>
    <submittedName>
        <fullName evidence="4">DeoR/GlpR transcriptional regulator</fullName>
    </submittedName>
</protein>
<name>A0A942Y7M5_9BACI</name>
<dbReference type="Gene3D" id="3.40.50.1360">
    <property type="match status" value="1"/>
</dbReference>
<evidence type="ECO:0000313" key="4">
    <source>
        <dbReference type="EMBL" id="MBS4181492.1"/>
    </source>
</evidence>
<accession>A0A942Y7M5</accession>
<comment type="caution">
    <text evidence="4">The sequence shown here is derived from an EMBL/GenBank/DDBJ whole genome shotgun (WGS) entry which is preliminary data.</text>
</comment>
<dbReference type="Pfam" id="PF08220">
    <property type="entry name" value="HTH_DeoR"/>
    <property type="match status" value="1"/>
</dbReference>
<dbReference type="InterPro" id="IPR050313">
    <property type="entry name" value="Carb_Metab_HTH_regulators"/>
</dbReference>
<evidence type="ECO:0000259" key="3">
    <source>
        <dbReference type="PROSITE" id="PS51000"/>
    </source>
</evidence>
<dbReference type="InterPro" id="IPR037171">
    <property type="entry name" value="NagB/RpiA_transferase-like"/>
</dbReference>
<feature type="domain" description="HTH deoR-type" evidence="3">
    <location>
        <begin position="28"/>
        <end position="83"/>
    </location>
</feature>
<dbReference type="EMBL" id="JAGYPE010000002">
    <property type="protein sequence ID" value="MBS4181492.1"/>
    <property type="molecule type" value="Genomic_DNA"/>
</dbReference>
<dbReference type="PANTHER" id="PTHR30363">
    <property type="entry name" value="HTH-TYPE TRANSCRIPTIONAL REGULATOR SRLR-RELATED"/>
    <property type="match status" value="1"/>
</dbReference>
<keyword evidence="1" id="KW-0805">Transcription regulation</keyword>
<dbReference type="Pfam" id="PF00455">
    <property type="entry name" value="DeoRC"/>
    <property type="match status" value="1"/>
</dbReference>
<reference evidence="4" key="1">
    <citation type="submission" date="2021-05" db="EMBL/GenBank/DDBJ databases">
        <title>Novel Bacillus species.</title>
        <authorList>
            <person name="Liu G."/>
        </authorList>
    </citation>
    <scope>NUCLEOTIDE SEQUENCE</scope>
    <source>
        <strain evidence="4">FJAT-50051</strain>
    </source>
</reference>
<organism evidence="4">
    <name type="scientific">Neobacillus citreus</name>
    <dbReference type="NCBI Taxonomy" id="2833578"/>
    <lineage>
        <taxon>Bacteria</taxon>
        <taxon>Bacillati</taxon>
        <taxon>Bacillota</taxon>
        <taxon>Bacilli</taxon>
        <taxon>Bacillales</taxon>
        <taxon>Bacillaceae</taxon>
        <taxon>Neobacillus</taxon>
    </lineage>
</organism>
<dbReference type="InterPro" id="IPR001034">
    <property type="entry name" value="DeoR_HTH"/>
</dbReference>
<gene>
    <name evidence="4" type="ORF">KHB02_08860</name>
</gene>
<dbReference type="PROSITE" id="PS51000">
    <property type="entry name" value="HTH_DEOR_2"/>
    <property type="match status" value="1"/>
</dbReference>
<dbReference type="PANTHER" id="PTHR30363:SF44">
    <property type="entry name" value="AGA OPERON TRANSCRIPTIONAL REPRESSOR-RELATED"/>
    <property type="match status" value="1"/>
</dbReference>
<dbReference type="SMART" id="SM00420">
    <property type="entry name" value="HTH_DEOR"/>
    <property type="match status" value="1"/>
</dbReference>
<sequence>MRKGTEASETVRVTDDDISFLAGALPAPLRQDRIVAIVEGAPGLVRTSSLAAALGTSEVTVRQDLATLDQEARIRRVHGGAVRLVAGSGERPLEETAVEHRAAKAAIGRAAAALVRSGECVVLDVGTTPAAVADALVARTDLVDVTVVTNSLTTALALEPAVPRFTVVVTGGTLRPLQHSLVAPFNGTVLPMIAADVVFLGGTGLDVEHGLTNVNLPETETKRMLAATARRTVVVADGSKFGRAHIGVVRPLEDIDVVVTADVPDAAVAAVRAAGTEVVVADGPAPGEDHTP</sequence>
<dbReference type="InterPro" id="IPR036390">
    <property type="entry name" value="WH_DNA-bd_sf"/>
</dbReference>
<dbReference type="SUPFAM" id="SSF46785">
    <property type="entry name" value="Winged helix' DNA-binding domain"/>
    <property type="match status" value="1"/>
</dbReference>
<evidence type="ECO:0000256" key="1">
    <source>
        <dbReference type="ARBA" id="ARBA00023015"/>
    </source>
</evidence>